<dbReference type="AlphaFoldDB" id="A0A221T140"/>
<dbReference type="InterPro" id="IPR029261">
    <property type="entry name" value="Transposase_Znf"/>
</dbReference>
<name>A0A221T140_9DEIO</name>
<evidence type="ECO:0000259" key="1">
    <source>
        <dbReference type="Pfam" id="PF01610"/>
    </source>
</evidence>
<dbReference type="STRING" id="317577.GCA_000419625_02865"/>
<dbReference type="Pfam" id="PF14690">
    <property type="entry name" value="Zn_ribbon_ISL3"/>
    <property type="match status" value="1"/>
</dbReference>
<dbReference type="Pfam" id="PF01610">
    <property type="entry name" value="DDE_Tnp_ISL3"/>
    <property type="match status" value="1"/>
</dbReference>
<dbReference type="InterPro" id="IPR047951">
    <property type="entry name" value="Transpos_ISL3"/>
</dbReference>
<evidence type="ECO:0000313" key="4">
    <source>
        <dbReference type="Proteomes" id="UP000259030"/>
    </source>
</evidence>
<dbReference type="Proteomes" id="UP000259030">
    <property type="component" value="Plasmid pDFI1"/>
</dbReference>
<feature type="domain" description="Transposase IS204/IS1001/IS1096/IS1165 zinc-finger" evidence="2">
    <location>
        <begin position="41"/>
        <end position="85"/>
    </location>
</feature>
<evidence type="ECO:0000313" key="3">
    <source>
        <dbReference type="EMBL" id="ASN82617.1"/>
    </source>
</evidence>
<dbReference type="KEGG" id="dfc:DFI_15715"/>
<dbReference type="InterPro" id="IPR002560">
    <property type="entry name" value="Transposase_DDE"/>
</dbReference>
<dbReference type="RefSeq" id="WP_081426022.1">
    <property type="nucleotide sequence ID" value="NZ_CP021082.1"/>
</dbReference>
<keyword evidence="4" id="KW-1185">Reference proteome</keyword>
<organism evidence="3 4">
    <name type="scientific">Deinococcus ficus</name>
    <dbReference type="NCBI Taxonomy" id="317577"/>
    <lineage>
        <taxon>Bacteria</taxon>
        <taxon>Thermotogati</taxon>
        <taxon>Deinococcota</taxon>
        <taxon>Deinococci</taxon>
        <taxon>Deinococcales</taxon>
        <taxon>Deinococcaceae</taxon>
        <taxon>Deinococcus</taxon>
    </lineage>
</organism>
<proteinExistence type="predicted"/>
<dbReference type="PANTHER" id="PTHR33498">
    <property type="entry name" value="TRANSPOSASE FOR INSERTION SEQUENCE ELEMENT IS1557"/>
    <property type="match status" value="1"/>
</dbReference>
<dbReference type="EMBL" id="CP021082">
    <property type="protein sequence ID" value="ASN82617.1"/>
    <property type="molecule type" value="Genomic_DNA"/>
</dbReference>
<gene>
    <name evidence="3" type="ORF">DFI_15715</name>
</gene>
<sequence length="383" mass="43576">MDTLHEVLSRLFPAEQNLVVDQCQVEADSVCLHVFSCTTRQPCPHCHALSGSIHSHYERRFQDLPWGGLGVCVSLRVRRFRCRHCQPTRTFAERFPELVAPYARSSAAVCRLFHRIVVMVGGEGGRRLLTSLPLRVSGDRLLAEQQRVLLPPAQGARVIGIDDFAFKKGSRYGTVIADLETGRAIDLLPDRTGATVTQWLSQHPEVEVISRDRSTEYERACREGAPQAVQVLDRWHVFKNVREALERQLKRSQGTLDEVARSFLPVSPRRRSRLEEAARRARYERRCAEVAQVKALAAQGLSAAQIARDLHRSAHFIRFSLRVEQVPETRHPPRHSQLDPYQGRLWELWTAGERNAMALLRQVQQEGFPGSYTSDLLPENESR</sequence>
<protein>
    <recommendedName>
        <fullName evidence="5">ISL3 family transposase</fullName>
    </recommendedName>
</protein>
<feature type="domain" description="Transposase IS204/IS1001/IS1096/IS1165 DDE" evidence="1">
    <location>
        <begin position="159"/>
        <end position="258"/>
    </location>
</feature>
<reference evidence="3 4" key="1">
    <citation type="submission" date="2017-05" db="EMBL/GenBank/DDBJ databases">
        <title>The complete genome sequence of Deinococcus ficus isolated from the rhizosphere of the Ficus religiosa L. in Taiwan.</title>
        <authorList>
            <person name="Wu K.-M."/>
            <person name="Liao T.-L."/>
            <person name="Liu Y.-M."/>
            <person name="Young C.-C."/>
            <person name="Tsai S.-F."/>
        </authorList>
    </citation>
    <scope>NUCLEOTIDE SEQUENCE [LARGE SCALE GENOMIC DNA]</scope>
    <source>
        <strain evidence="3 4">CC-FR2-10</strain>
        <plasmid evidence="4">pdfi1</plasmid>
    </source>
</reference>
<evidence type="ECO:0000259" key="2">
    <source>
        <dbReference type="Pfam" id="PF14690"/>
    </source>
</evidence>
<geneLocation type="plasmid" evidence="4">
    <name>pdfi1</name>
</geneLocation>
<keyword evidence="3" id="KW-0614">Plasmid</keyword>
<dbReference type="PANTHER" id="PTHR33498:SF1">
    <property type="entry name" value="TRANSPOSASE FOR INSERTION SEQUENCE ELEMENT IS1557"/>
    <property type="match status" value="1"/>
</dbReference>
<evidence type="ECO:0008006" key="5">
    <source>
        <dbReference type="Google" id="ProtNLM"/>
    </source>
</evidence>
<dbReference type="Gene3D" id="1.10.10.60">
    <property type="entry name" value="Homeodomain-like"/>
    <property type="match status" value="1"/>
</dbReference>
<dbReference type="NCBIfam" id="NF033550">
    <property type="entry name" value="transpos_ISL3"/>
    <property type="match status" value="1"/>
</dbReference>
<accession>A0A221T140</accession>